<feature type="binding site" evidence="14">
    <location>
        <position position="219"/>
    </location>
    <ligand>
        <name>substrate</name>
    </ligand>
</feature>
<reference evidence="18" key="1">
    <citation type="submission" date="2016-11" db="EMBL/GenBank/DDBJ databases">
        <authorList>
            <person name="Varghese N."/>
            <person name="Submissions S."/>
        </authorList>
    </citation>
    <scope>NUCLEOTIDE SEQUENCE [LARGE SCALE GENOMIC DNA]</scope>
    <source>
        <strain evidence="18">DSM 19514</strain>
    </source>
</reference>
<evidence type="ECO:0000256" key="6">
    <source>
        <dbReference type="ARBA" id="ARBA00020990"/>
    </source>
</evidence>
<feature type="binding site" evidence="14">
    <location>
        <begin position="134"/>
        <end position="136"/>
    </location>
    <ligand>
        <name>substrate</name>
    </ligand>
</feature>
<proteinExistence type="inferred from homology"/>
<dbReference type="InterPro" id="IPR002638">
    <property type="entry name" value="Quinolinate_PRibosylTrfase_C"/>
</dbReference>
<gene>
    <name evidence="17" type="ORF">SAMN02745225_00980</name>
</gene>
<dbReference type="InterPro" id="IPR027277">
    <property type="entry name" value="NadC/ModD"/>
</dbReference>
<dbReference type="PANTHER" id="PTHR32179">
    <property type="entry name" value="NICOTINATE-NUCLEOTIDE PYROPHOSPHORYLASE [CARBOXYLATING]"/>
    <property type="match status" value="1"/>
</dbReference>
<comment type="pathway">
    <text evidence="2">Cofactor biosynthesis; NAD(+) biosynthesis; nicotinate D-ribonucleotide from quinolinate: step 1/1.</text>
</comment>
<feature type="binding site" evidence="14">
    <location>
        <position position="158"/>
    </location>
    <ligand>
        <name>substrate</name>
    </ligand>
</feature>
<evidence type="ECO:0000256" key="13">
    <source>
        <dbReference type="PIRNR" id="PIRNR006250"/>
    </source>
</evidence>
<dbReference type="PIRSF" id="PIRSF006250">
    <property type="entry name" value="NadC_ModD"/>
    <property type="match status" value="1"/>
</dbReference>
<comment type="catalytic activity">
    <reaction evidence="11">
        <text>nicotinate beta-D-ribonucleotide + CO2 + diphosphate = quinolinate + 5-phospho-alpha-D-ribose 1-diphosphate + 2 H(+)</text>
        <dbReference type="Rhea" id="RHEA:12733"/>
        <dbReference type="ChEBI" id="CHEBI:15378"/>
        <dbReference type="ChEBI" id="CHEBI:16526"/>
        <dbReference type="ChEBI" id="CHEBI:29959"/>
        <dbReference type="ChEBI" id="CHEBI:33019"/>
        <dbReference type="ChEBI" id="CHEBI:57502"/>
        <dbReference type="ChEBI" id="CHEBI:58017"/>
        <dbReference type="EC" id="2.4.2.19"/>
    </reaction>
</comment>
<dbReference type="UniPathway" id="UPA00253">
    <property type="reaction ID" value="UER00331"/>
</dbReference>
<evidence type="ECO:0000256" key="12">
    <source>
        <dbReference type="ARBA" id="ARBA00069173"/>
    </source>
</evidence>
<dbReference type="Pfam" id="PF02749">
    <property type="entry name" value="QRPTase_N"/>
    <property type="match status" value="1"/>
</dbReference>
<evidence type="ECO:0000259" key="15">
    <source>
        <dbReference type="Pfam" id="PF01729"/>
    </source>
</evidence>
<dbReference type="InterPro" id="IPR022412">
    <property type="entry name" value="Quinolinate_PRibosylTrfase_N"/>
</dbReference>
<dbReference type="Gene3D" id="3.90.1170.20">
    <property type="entry name" value="Quinolinate phosphoribosyl transferase, N-terminal domain"/>
    <property type="match status" value="1"/>
</dbReference>
<evidence type="ECO:0000256" key="7">
    <source>
        <dbReference type="ARBA" id="ARBA00022642"/>
    </source>
</evidence>
<accession>A0A1M4UHY2</accession>
<dbReference type="Pfam" id="PF01729">
    <property type="entry name" value="QRPTase_C"/>
    <property type="match status" value="1"/>
</dbReference>
<evidence type="ECO:0000256" key="11">
    <source>
        <dbReference type="ARBA" id="ARBA00047445"/>
    </source>
</evidence>
<dbReference type="InterPro" id="IPR004393">
    <property type="entry name" value="NadC"/>
</dbReference>
<evidence type="ECO:0000256" key="14">
    <source>
        <dbReference type="PIRSR" id="PIRSR006250-1"/>
    </source>
</evidence>
<feature type="binding site" evidence="14">
    <location>
        <position position="100"/>
    </location>
    <ligand>
        <name>substrate</name>
    </ligand>
</feature>
<dbReference type="AlphaFoldDB" id="A0A1M4UHY2"/>
<evidence type="ECO:0000256" key="2">
    <source>
        <dbReference type="ARBA" id="ARBA00004893"/>
    </source>
</evidence>
<keyword evidence="7" id="KW-0662">Pyridine nucleotide biosynthesis</keyword>
<feature type="domain" description="Quinolinate phosphoribosyl transferase C-terminal" evidence="15">
    <location>
        <begin position="112"/>
        <end position="278"/>
    </location>
</feature>
<dbReference type="CDD" id="cd01572">
    <property type="entry name" value="QPRTase"/>
    <property type="match status" value="1"/>
</dbReference>
<evidence type="ECO:0000256" key="1">
    <source>
        <dbReference type="ARBA" id="ARBA00003237"/>
    </source>
</evidence>
<feature type="binding site" evidence="14">
    <location>
        <position position="198"/>
    </location>
    <ligand>
        <name>substrate</name>
    </ligand>
</feature>
<dbReference type="STRING" id="1121881.SAMN02745225_00980"/>
<dbReference type="FunFam" id="3.20.20.70:FF:000030">
    <property type="entry name" value="Nicotinate-nucleotide pyrophosphorylase, carboxylating"/>
    <property type="match status" value="1"/>
</dbReference>
<evidence type="ECO:0000256" key="5">
    <source>
        <dbReference type="ARBA" id="ARBA00011944"/>
    </source>
</evidence>
<evidence type="ECO:0000313" key="17">
    <source>
        <dbReference type="EMBL" id="SHE56173.1"/>
    </source>
</evidence>
<evidence type="ECO:0000256" key="10">
    <source>
        <dbReference type="ARBA" id="ARBA00033102"/>
    </source>
</evidence>
<dbReference type="GO" id="GO:0004514">
    <property type="term" value="F:nicotinate-nucleotide diphosphorylase (carboxylating) activity"/>
    <property type="evidence" value="ECO:0007669"/>
    <property type="project" value="UniProtKB-EC"/>
</dbReference>
<feature type="binding site" evidence="14">
    <location>
        <begin position="242"/>
        <end position="244"/>
    </location>
    <ligand>
        <name>substrate</name>
    </ligand>
</feature>
<dbReference type="EMBL" id="FQUL01000010">
    <property type="protein sequence ID" value="SHE56173.1"/>
    <property type="molecule type" value="Genomic_DNA"/>
</dbReference>
<dbReference type="EC" id="2.4.2.19" evidence="5"/>
<sequence length="293" mass="31487">MSALDLRRLRGDIERWLDEDIGYGDITTKLTVSDDAEGRASFVAKESGVLCGTEVVFEVFAAVDDQLDCSFVAKDGEQLSPGMVFGSVAGRLATILTAERLALNLLRHLSGVSTATKAYVDALDPKSKTKILDTRKTTPGLRYLEKYAVRTGGGYNHRQGLYDAILIKDNHISAAGGVGEALSKARSSAPHLMRTEIEVENLEQLSEALSAGADTVLLDNMSDEQIEKAIATIDGRAIVEVSGNVSKDRVHLLSKLGVDLISVGAITHSVRALDISLDISYVDRSRSLGRLGL</sequence>
<name>A0A1M4UHY2_9ACTN</name>
<comment type="subunit">
    <text evidence="4">Hexamer formed by 3 homodimers.</text>
</comment>
<dbReference type="InterPro" id="IPR013785">
    <property type="entry name" value="Aldolase_TIM"/>
</dbReference>
<keyword evidence="9 13" id="KW-0808">Transferase</keyword>
<keyword evidence="18" id="KW-1185">Reference proteome</keyword>
<comment type="similarity">
    <text evidence="3 13">Belongs to the NadC/ModD family.</text>
</comment>
<dbReference type="SUPFAM" id="SSF54675">
    <property type="entry name" value="Nicotinate/Quinolinate PRTase N-terminal domain-like"/>
    <property type="match status" value="1"/>
</dbReference>
<dbReference type="RefSeq" id="WP_072789408.1">
    <property type="nucleotide sequence ID" value="NZ_FQUL01000010.1"/>
</dbReference>
<dbReference type="SUPFAM" id="SSF51690">
    <property type="entry name" value="Nicotinate/Quinolinate PRTase C-terminal domain-like"/>
    <property type="match status" value="1"/>
</dbReference>
<dbReference type="InterPro" id="IPR036068">
    <property type="entry name" value="Nicotinate_pribotase-like_C"/>
</dbReference>
<dbReference type="NCBIfam" id="TIGR00078">
    <property type="entry name" value="nadC"/>
    <property type="match status" value="1"/>
</dbReference>
<evidence type="ECO:0000313" key="18">
    <source>
        <dbReference type="Proteomes" id="UP000184295"/>
    </source>
</evidence>
<keyword evidence="8 13" id="KW-0328">Glycosyltransferase</keyword>
<evidence type="ECO:0000256" key="9">
    <source>
        <dbReference type="ARBA" id="ARBA00022679"/>
    </source>
</evidence>
<dbReference type="InterPro" id="IPR037128">
    <property type="entry name" value="Quinolinate_PRibosylTase_N_sf"/>
</dbReference>
<dbReference type="PANTHER" id="PTHR32179:SF3">
    <property type="entry name" value="NICOTINATE-NUCLEOTIDE PYROPHOSPHORYLASE [CARBOXYLATING]"/>
    <property type="match status" value="1"/>
</dbReference>
<feature type="binding site" evidence="14">
    <location>
        <position position="168"/>
    </location>
    <ligand>
        <name>substrate</name>
    </ligand>
</feature>
<feature type="binding site" evidence="14">
    <location>
        <begin position="263"/>
        <end position="265"/>
    </location>
    <ligand>
        <name>substrate</name>
    </ligand>
</feature>
<evidence type="ECO:0000256" key="8">
    <source>
        <dbReference type="ARBA" id="ARBA00022676"/>
    </source>
</evidence>
<protein>
    <recommendedName>
        <fullName evidence="6">Nicotinate-nucleotide pyrophosphorylase [carboxylating]</fullName>
        <ecNumber evidence="5">2.4.2.19</ecNumber>
    </recommendedName>
    <alternativeName>
        <fullName evidence="12">Probable nicotinate-nucleotide pyrophosphorylase [carboxylating]</fullName>
    </alternativeName>
    <alternativeName>
        <fullName evidence="10">Quinolinate phosphoribosyltransferase [decarboxylating]</fullName>
    </alternativeName>
</protein>
<evidence type="ECO:0000256" key="3">
    <source>
        <dbReference type="ARBA" id="ARBA00009400"/>
    </source>
</evidence>
<comment type="function">
    <text evidence="1">Involved in the catabolism of quinolinic acid (QA).</text>
</comment>
<dbReference type="Proteomes" id="UP000184295">
    <property type="component" value="Unassembled WGS sequence"/>
</dbReference>
<organism evidence="17 18">
    <name type="scientific">Ferrithrix thermotolerans DSM 19514</name>
    <dbReference type="NCBI Taxonomy" id="1121881"/>
    <lineage>
        <taxon>Bacteria</taxon>
        <taxon>Bacillati</taxon>
        <taxon>Actinomycetota</taxon>
        <taxon>Acidimicrobiia</taxon>
        <taxon>Acidimicrobiales</taxon>
        <taxon>Acidimicrobiaceae</taxon>
        <taxon>Ferrithrix</taxon>
    </lineage>
</organism>
<dbReference type="Gene3D" id="3.20.20.70">
    <property type="entry name" value="Aldolase class I"/>
    <property type="match status" value="1"/>
</dbReference>
<feature type="domain" description="Quinolinate phosphoribosyl transferase N-terminal" evidence="16">
    <location>
        <begin position="25"/>
        <end position="110"/>
    </location>
</feature>
<dbReference type="GO" id="GO:0034213">
    <property type="term" value="P:quinolinate catabolic process"/>
    <property type="evidence" value="ECO:0007669"/>
    <property type="project" value="TreeGrafter"/>
</dbReference>
<dbReference type="GO" id="GO:0005737">
    <property type="term" value="C:cytoplasm"/>
    <property type="evidence" value="ECO:0007669"/>
    <property type="project" value="TreeGrafter"/>
</dbReference>
<evidence type="ECO:0000256" key="4">
    <source>
        <dbReference type="ARBA" id="ARBA00011218"/>
    </source>
</evidence>
<dbReference type="OrthoDB" id="9782546at2"/>
<dbReference type="FunFam" id="3.90.1170.20:FF:000001">
    <property type="entry name" value="Nicotinate-nucleotide diphosphorylase (Carboxylating)"/>
    <property type="match status" value="1"/>
</dbReference>
<dbReference type="GO" id="GO:0009435">
    <property type="term" value="P:NAD+ biosynthetic process"/>
    <property type="evidence" value="ECO:0007669"/>
    <property type="project" value="UniProtKB-UniPathway"/>
</dbReference>
<evidence type="ECO:0000259" key="16">
    <source>
        <dbReference type="Pfam" id="PF02749"/>
    </source>
</evidence>